<organism evidence="1 2">
    <name type="scientific">Trifolium medium</name>
    <dbReference type="NCBI Taxonomy" id="97028"/>
    <lineage>
        <taxon>Eukaryota</taxon>
        <taxon>Viridiplantae</taxon>
        <taxon>Streptophyta</taxon>
        <taxon>Embryophyta</taxon>
        <taxon>Tracheophyta</taxon>
        <taxon>Spermatophyta</taxon>
        <taxon>Magnoliopsida</taxon>
        <taxon>eudicotyledons</taxon>
        <taxon>Gunneridae</taxon>
        <taxon>Pentapetalae</taxon>
        <taxon>rosids</taxon>
        <taxon>fabids</taxon>
        <taxon>Fabales</taxon>
        <taxon>Fabaceae</taxon>
        <taxon>Papilionoideae</taxon>
        <taxon>50 kb inversion clade</taxon>
        <taxon>NPAAA clade</taxon>
        <taxon>Hologalegina</taxon>
        <taxon>IRL clade</taxon>
        <taxon>Trifolieae</taxon>
        <taxon>Trifolium</taxon>
    </lineage>
</organism>
<reference evidence="1 2" key="1">
    <citation type="journal article" date="2018" name="Front. Plant Sci.">
        <title>Red Clover (Trifolium pratense) and Zigzag Clover (T. medium) - A Picture of Genomic Similarities and Differences.</title>
        <authorList>
            <person name="Dluhosova J."/>
            <person name="Istvanek J."/>
            <person name="Nedelnik J."/>
            <person name="Repkova J."/>
        </authorList>
    </citation>
    <scope>NUCLEOTIDE SEQUENCE [LARGE SCALE GENOMIC DNA]</scope>
    <source>
        <strain evidence="2">cv. 10/8</strain>
        <tissue evidence="1">Leaf</tissue>
    </source>
</reference>
<dbReference type="AlphaFoldDB" id="A0A392RMY7"/>
<name>A0A392RMY7_9FABA</name>
<proteinExistence type="predicted"/>
<evidence type="ECO:0000313" key="1">
    <source>
        <dbReference type="EMBL" id="MCI37444.1"/>
    </source>
</evidence>
<dbReference type="Proteomes" id="UP000265520">
    <property type="component" value="Unassembled WGS sequence"/>
</dbReference>
<sequence>MMHRFQRNKKKVEPYLNIIDKRWDSQLRKNLHAAGFWLNPACRYDDAEFAKHESTTSGLLDVIE</sequence>
<accession>A0A392RMY7</accession>
<protein>
    <submittedName>
        <fullName evidence="1">Uncharacterized protein</fullName>
    </submittedName>
</protein>
<keyword evidence="2" id="KW-1185">Reference proteome</keyword>
<feature type="non-terminal residue" evidence="1">
    <location>
        <position position="64"/>
    </location>
</feature>
<comment type="caution">
    <text evidence="1">The sequence shown here is derived from an EMBL/GenBank/DDBJ whole genome shotgun (WGS) entry which is preliminary data.</text>
</comment>
<evidence type="ECO:0000313" key="2">
    <source>
        <dbReference type="Proteomes" id="UP000265520"/>
    </source>
</evidence>
<dbReference type="EMBL" id="LXQA010244710">
    <property type="protein sequence ID" value="MCI37444.1"/>
    <property type="molecule type" value="Genomic_DNA"/>
</dbReference>